<dbReference type="RefSeq" id="WP_345464846.1">
    <property type="nucleotide sequence ID" value="NZ_BAABRP010000007.1"/>
</dbReference>
<evidence type="ECO:0000256" key="3">
    <source>
        <dbReference type="ARBA" id="ARBA00022679"/>
    </source>
</evidence>
<accession>A0ABP9W9B2</accession>
<evidence type="ECO:0000313" key="7">
    <source>
        <dbReference type="Proteomes" id="UP001401887"/>
    </source>
</evidence>
<dbReference type="InterPro" id="IPR001173">
    <property type="entry name" value="Glyco_trans_2-like"/>
</dbReference>
<keyword evidence="7" id="KW-1185">Reference proteome</keyword>
<feature type="transmembrane region" description="Helical" evidence="4">
    <location>
        <begin position="386"/>
        <end position="408"/>
    </location>
</feature>
<dbReference type="PANTHER" id="PTHR43630:SF1">
    <property type="entry name" value="POLY-BETA-1,6-N-ACETYL-D-GLUCOSAMINE SYNTHASE"/>
    <property type="match status" value="1"/>
</dbReference>
<dbReference type="Gene3D" id="3.90.550.10">
    <property type="entry name" value="Spore Coat Polysaccharide Biosynthesis Protein SpsA, Chain A"/>
    <property type="match status" value="1"/>
</dbReference>
<dbReference type="PANTHER" id="PTHR43630">
    <property type="entry name" value="POLY-BETA-1,6-N-ACETYL-D-GLUCOSAMINE SYNTHASE"/>
    <property type="match status" value="1"/>
</dbReference>
<dbReference type="Pfam" id="PF00535">
    <property type="entry name" value="Glycos_transf_2"/>
    <property type="match status" value="1"/>
</dbReference>
<evidence type="ECO:0000256" key="2">
    <source>
        <dbReference type="ARBA" id="ARBA00022676"/>
    </source>
</evidence>
<protein>
    <recommendedName>
        <fullName evidence="5">Glycosyltransferase 2-like domain-containing protein</fullName>
    </recommendedName>
</protein>
<dbReference type="EMBL" id="BAABRP010000007">
    <property type="protein sequence ID" value="GAA5513340.1"/>
    <property type="molecule type" value="Genomic_DNA"/>
</dbReference>
<dbReference type="SUPFAM" id="SSF53448">
    <property type="entry name" value="Nucleotide-diphospho-sugar transferases"/>
    <property type="match status" value="1"/>
</dbReference>
<evidence type="ECO:0000313" key="6">
    <source>
        <dbReference type="EMBL" id="GAA5513340.1"/>
    </source>
</evidence>
<reference evidence="6 7" key="1">
    <citation type="submission" date="2024-02" db="EMBL/GenBank/DDBJ databases">
        <title>Deinococcus carri NBRC 110142.</title>
        <authorList>
            <person name="Ichikawa N."/>
            <person name="Katano-Makiyama Y."/>
            <person name="Hidaka K."/>
        </authorList>
    </citation>
    <scope>NUCLEOTIDE SEQUENCE [LARGE SCALE GENOMIC DNA]</scope>
    <source>
        <strain evidence="6 7">NBRC 110142</strain>
    </source>
</reference>
<evidence type="ECO:0000259" key="5">
    <source>
        <dbReference type="Pfam" id="PF00535"/>
    </source>
</evidence>
<feature type="transmembrane region" description="Helical" evidence="4">
    <location>
        <begin position="353"/>
        <end position="374"/>
    </location>
</feature>
<sequence>MLTCFEIVEGIGALLLVLYLSYSLFALLARPSAAAPPARPLHFTFLIPALNEEAVIGATLRNLRATAPEARVVVIDDGSDDTTAQQVLALAEQDPRVALLSRRPPHAQTGKGEALNWGVGQLLRQNLLPPAPLDEQVLVVFDADGRLDDRLLAEARAAFADPDVMAAQARIRVRQSGAQTGAQAAGWRGWLARLLLLQQDLEFYIVRHIQLLRQRVQTVGLGGNGQFMRLSYLAAQLRAGHSPWPPVLLEDFASGLEVRLASPRYRLVFLESGVTQQGVTDVRRFLRQRARWTHGNLQCFPRLGRVWRAPMPLGARLDLTYFLAQPWLNLLTLGLLVYYPARAVQRLLTGEVNWPLTLALLALNLSIPLAWVLLYSRENRLTPRRAAFAALGMPLYMLIMMLSVPLAFRNFFRGQHGWAKTARHAET</sequence>
<gene>
    <name evidence="6" type="ORF">Dcar01_02073</name>
</gene>
<dbReference type="Proteomes" id="UP001401887">
    <property type="component" value="Unassembled WGS sequence"/>
</dbReference>
<keyword evidence="2" id="KW-0328">Glycosyltransferase</keyword>
<organism evidence="6 7">
    <name type="scientific">Deinococcus carri</name>
    <dbReference type="NCBI Taxonomy" id="1211323"/>
    <lineage>
        <taxon>Bacteria</taxon>
        <taxon>Thermotogati</taxon>
        <taxon>Deinococcota</taxon>
        <taxon>Deinococci</taxon>
        <taxon>Deinococcales</taxon>
        <taxon>Deinococcaceae</taxon>
        <taxon>Deinococcus</taxon>
    </lineage>
</organism>
<keyword evidence="4" id="KW-1133">Transmembrane helix</keyword>
<evidence type="ECO:0000256" key="1">
    <source>
        <dbReference type="ARBA" id="ARBA00006739"/>
    </source>
</evidence>
<feature type="transmembrane region" description="Helical" evidence="4">
    <location>
        <begin position="319"/>
        <end position="341"/>
    </location>
</feature>
<comment type="similarity">
    <text evidence="1">Belongs to the glycosyltransferase 2 family.</text>
</comment>
<keyword evidence="3" id="KW-0808">Transferase</keyword>
<keyword evidence="4" id="KW-0472">Membrane</keyword>
<proteinExistence type="inferred from homology"/>
<evidence type="ECO:0000256" key="4">
    <source>
        <dbReference type="SAM" id="Phobius"/>
    </source>
</evidence>
<keyword evidence="4" id="KW-0812">Transmembrane</keyword>
<feature type="domain" description="Glycosyltransferase 2-like" evidence="5">
    <location>
        <begin position="45"/>
        <end position="215"/>
    </location>
</feature>
<dbReference type="InterPro" id="IPR029044">
    <property type="entry name" value="Nucleotide-diphossugar_trans"/>
</dbReference>
<feature type="transmembrane region" description="Helical" evidence="4">
    <location>
        <begin position="12"/>
        <end position="29"/>
    </location>
</feature>
<name>A0ABP9W9B2_9DEIO</name>
<comment type="caution">
    <text evidence="6">The sequence shown here is derived from an EMBL/GenBank/DDBJ whole genome shotgun (WGS) entry which is preliminary data.</text>
</comment>